<comment type="caution">
    <text evidence="1">The sequence shown here is derived from an EMBL/GenBank/DDBJ whole genome shotgun (WGS) entry which is preliminary data.</text>
</comment>
<organism evidence="1 2">
    <name type="scientific">Phlyctema vagabunda</name>
    <dbReference type="NCBI Taxonomy" id="108571"/>
    <lineage>
        <taxon>Eukaryota</taxon>
        <taxon>Fungi</taxon>
        <taxon>Dikarya</taxon>
        <taxon>Ascomycota</taxon>
        <taxon>Pezizomycotina</taxon>
        <taxon>Leotiomycetes</taxon>
        <taxon>Helotiales</taxon>
        <taxon>Dermateaceae</taxon>
        <taxon>Phlyctema</taxon>
    </lineage>
</organism>
<proteinExistence type="predicted"/>
<dbReference type="Proteomes" id="UP001629113">
    <property type="component" value="Unassembled WGS sequence"/>
</dbReference>
<keyword evidence="2" id="KW-1185">Reference proteome</keyword>
<accession>A0ABR4PUB9</accession>
<dbReference type="EMBL" id="JBFCZG010000001">
    <property type="protein sequence ID" value="KAL3426959.1"/>
    <property type="molecule type" value="Genomic_DNA"/>
</dbReference>
<gene>
    <name evidence="1" type="ORF">PVAG01_00468</name>
</gene>
<name>A0ABR4PUB9_9HELO</name>
<evidence type="ECO:0000313" key="2">
    <source>
        <dbReference type="Proteomes" id="UP001629113"/>
    </source>
</evidence>
<evidence type="ECO:0000313" key="1">
    <source>
        <dbReference type="EMBL" id="KAL3426959.1"/>
    </source>
</evidence>
<reference evidence="1 2" key="1">
    <citation type="submission" date="2024-06" db="EMBL/GenBank/DDBJ databases">
        <title>Complete genome of Phlyctema vagabunda strain 19-DSS-EL-015.</title>
        <authorList>
            <person name="Fiorenzani C."/>
        </authorList>
    </citation>
    <scope>NUCLEOTIDE SEQUENCE [LARGE SCALE GENOMIC DNA]</scope>
    <source>
        <strain evidence="1 2">19-DSS-EL-015</strain>
    </source>
</reference>
<sequence length="261" mass="30364">MAPSEPTPPEGAYSESVWLPIYDIRTPYDEDEIIEIITEITRIAISLGTLREDEVMWSTPVNETLCRELSIDAAVISLIRRLPYTPSAFGIYLESYTSLLDYSDDEVLRYSRAQENIPPIDLPEGQPKILPHEVCIADGDRDSPQLYLDTKENTIRVVLLSMRNDYPPGAHLEYPGQEHYRNYYPRHAPSYLRLIKNRMKSLDVIYPGLEAYGGYFIGSVFEWPRRRIMHILIGTYGWPDAFQQARWDQDRERVWNQAFQD</sequence>
<protein>
    <submittedName>
        <fullName evidence="1">Uncharacterized protein</fullName>
    </submittedName>
</protein>